<dbReference type="Proteomes" id="UP000624703">
    <property type="component" value="Unassembled WGS sequence"/>
</dbReference>
<feature type="signal peptide" evidence="1">
    <location>
        <begin position="1"/>
        <end position="28"/>
    </location>
</feature>
<evidence type="ECO:0000256" key="1">
    <source>
        <dbReference type="SAM" id="SignalP"/>
    </source>
</evidence>
<reference evidence="2" key="1">
    <citation type="submission" date="2021-01" db="EMBL/GenBank/DDBJ databases">
        <title>Modified the classification status of verrucomicrobia.</title>
        <authorList>
            <person name="Feng X."/>
        </authorList>
    </citation>
    <scope>NUCLEOTIDE SEQUENCE</scope>
    <source>
        <strain evidence="2">_KCTC 22039</strain>
    </source>
</reference>
<gene>
    <name evidence="2" type="ORF">JIN82_03885</name>
</gene>
<keyword evidence="3" id="KW-1185">Reference proteome</keyword>
<protein>
    <submittedName>
        <fullName evidence="2">Uncharacterized protein</fullName>
    </submittedName>
</protein>
<evidence type="ECO:0000313" key="3">
    <source>
        <dbReference type="Proteomes" id="UP000624703"/>
    </source>
</evidence>
<feature type="chain" id="PRO_5035280380" evidence="1">
    <location>
        <begin position="29"/>
        <end position="257"/>
    </location>
</feature>
<accession>A0A8J7MD25</accession>
<sequence>MHFSFMCKNFLVSLTASLVLVSPFYVDAQDEEVFDPLGLVMDSDVPKYVTVTCDYYEMSTSVYETLMDDESLRKDDLKMLAKLKELRKTEDVSLFDSMHLVARSGEKASAESILEVIYPTEYEPFWALSEGNEDDEGVATLASYAPPTATAFETRNVGNNFEIEPTIGPDNRTIDLRMAPEIVFHVGEKYYAKIKNDELETDIQMPLFYTLKVTTALTMIDGKAQVVATLSPKRADGTTDHSRKLMVLVRSDIKFVK</sequence>
<dbReference type="AlphaFoldDB" id="A0A8J7MD25"/>
<dbReference type="EMBL" id="JAENIM010000021">
    <property type="protein sequence ID" value="MBK1790295.1"/>
    <property type="molecule type" value="Genomic_DNA"/>
</dbReference>
<comment type="caution">
    <text evidence="2">The sequence shown here is derived from an EMBL/GenBank/DDBJ whole genome shotgun (WGS) entry which is preliminary data.</text>
</comment>
<keyword evidence="1" id="KW-0732">Signal</keyword>
<proteinExistence type="predicted"/>
<name>A0A8J7MD25_9BACT</name>
<organism evidence="2 3">
    <name type="scientific">Persicirhabdus sediminis</name>
    <dbReference type="NCBI Taxonomy" id="454144"/>
    <lineage>
        <taxon>Bacteria</taxon>
        <taxon>Pseudomonadati</taxon>
        <taxon>Verrucomicrobiota</taxon>
        <taxon>Verrucomicrobiia</taxon>
        <taxon>Verrucomicrobiales</taxon>
        <taxon>Verrucomicrobiaceae</taxon>
        <taxon>Persicirhabdus</taxon>
    </lineage>
</organism>
<evidence type="ECO:0000313" key="2">
    <source>
        <dbReference type="EMBL" id="MBK1790295.1"/>
    </source>
</evidence>